<feature type="transmembrane region" description="Helical" evidence="7">
    <location>
        <begin position="107"/>
        <end position="128"/>
    </location>
</feature>
<dbReference type="PANTHER" id="PTHR43045:SF1">
    <property type="entry name" value="SHIKIMATE TRANSPORTER"/>
    <property type="match status" value="1"/>
</dbReference>
<dbReference type="Pfam" id="PF07690">
    <property type="entry name" value="MFS_1"/>
    <property type="match status" value="1"/>
</dbReference>
<proteinExistence type="predicted"/>
<reference evidence="9 10" key="1">
    <citation type="submission" date="2024-01" db="EMBL/GenBank/DDBJ databases">
        <title>The diversity of rhizobia nodulating Mimosa spp. in eleven states of Brazil covering several biomes is determined by host plant, location, and edaphic factors.</title>
        <authorList>
            <person name="Rouws L."/>
            <person name="Barauna A."/>
            <person name="Beukes C."/>
            <person name="De Faria S.M."/>
            <person name="Gross E."/>
            <person name="Dos Reis Junior F.B."/>
            <person name="Simon M."/>
            <person name="Maluk M."/>
            <person name="Odee D.W."/>
            <person name="Kenicer G."/>
            <person name="Young J.P.W."/>
            <person name="Reis V.M."/>
            <person name="Zilli J."/>
            <person name="James E.K."/>
        </authorList>
    </citation>
    <scope>NUCLEOTIDE SEQUENCE [LARGE SCALE GENOMIC DNA]</scope>
    <source>
        <strain evidence="9 10">JPY530</strain>
    </source>
</reference>
<feature type="transmembrane region" description="Helical" evidence="7">
    <location>
        <begin position="261"/>
        <end position="284"/>
    </location>
</feature>
<organism evidence="9 10">
    <name type="scientific">Paraburkholderia azotifigens</name>
    <dbReference type="NCBI Taxonomy" id="2057004"/>
    <lineage>
        <taxon>Bacteria</taxon>
        <taxon>Pseudomonadati</taxon>
        <taxon>Pseudomonadota</taxon>
        <taxon>Betaproteobacteria</taxon>
        <taxon>Burkholderiales</taxon>
        <taxon>Burkholderiaceae</taxon>
        <taxon>Paraburkholderia</taxon>
    </lineage>
</organism>
<dbReference type="PROSITE" id="PS50850">
    <property type="entry name" value="MFS"/>
    <property type="match status" value="1"/>
</dbReference>
<feature type="transmembrane region" description="Helical" evidence="7">
    <location>
        <begin position="327"/>
        <end position="346"/>
    </location>
</feature>
<protein>
    <submittedName>
        <fullName evidence="9">MFS transporter</fullName>
    </submittedName>
</protein>
<keyword evidence="5 7" id="KW-1133">Transmembrane helix</keyword>
<comment type="caution">
    <text evidence="9">The sequence shown here is derived from an EMBL/GenBank/DDBJ whole genome shotgun (WGS) entry which is preliminary data.</text>
</comment>
<comment type="subcellular location">
    <subcellularLocation>
        <location evidence="1">Cell membrane</location>
        <topology evidence="1">Multi-pass membrane protein</topology>
    </subcellularLocation>
</comment>
<feature type="transmembrane region" description="Helical" evidence="7">
    <location>
        <begin position="70"/>
        <end position="87"/>
    </location>
</feature>
<evidence type="ECO:0000256" key="4">
    <source>
        <dbReference type="ARBA" id="ARBA00022692"/>
    </source>
</evidence>
<dbReference type="SUPFAM" id="SSF103473">
    <property type="entry name" value="MFS general substrate transporter"/>
    <property type="match status" value="1"/>
</dbReference>
<dbReference type="PANTHER" id="PTHR43045">
    <property type="entry name" value="SHIKIMATE TRANSPORTER"/>
    <property type="match status" value="1"/>
</dbReference>
<evidence type="ECO:0000256" key="2">
    <source>
        <dbReference type="ARBA" id="ARBA00022448"/>
    </source>
</evidence>
<keyword evidence="2" id="KW-0813">Transport</keyword>
<evidence type="ECO:0000256" key="6">
    <source>
        <dbReference type="ARBA" id="ARBA00023136"/>
    </source>
</evidence>
<dbReference type="Pfam" id="PF00083">
    <property type="entry name" value="Sugar_tr"/>
    <property type="match status" value="1"/>
</dbReference>
<dbReference type="RefSeq" id="WP_342959130.1">
    <property type="nucleotide sequence ID" value="NZ_JAZHGA010000015.1"/>
</dbReference>
<evidence type="ECO:0000256" key="7">
    <source>
        <dbReference type="SAM" id="Phobius"/>
    </source>
</evidence>
<feature type="transmembrane region" description="Helical" evidence="7">
    <location>
        <begin position="352"/>
        <end position="373"/>
    </location>
</feature>
<evidence type="ECO:0000256" key="1">
    <source>
        <dbReference type="ARBA" id="ARBA00004651"/>
    </source>
</evidence>
<dbReference type="Gene3D" id="1.20.1250.20">
    <property type="entry name" value="MFS general substrate transporter like domains"/>
    <property type="match status" value="1"/>
</dbReference>
<accession>A0ABU9R578</accession>
<dbReference type="InterPro" id="IPR005828">
    <property type="entry name" value="MFS_sugar_transport-like"/>
</dbReference>
<feature type="domain" description="Major facilitator superfamily (MFS) profile" evidence="8">
    <location>
        <begin position="34"/>
        <end position="445"/>
    </location>
</feature>
<dbReference type="Proteomes" id="UP001481677">
    <property type="component" value="Unassembled WGS sequence"/>
</dbReference>
<keyword evidence="4 7" id="KW-0812">Transmembrane</keyword>
<feature type="transmembrane region" description="Helical" evidence="7">
    <location>
        <begin position="211"/>
        <end position="230"/>
    </location>
</feature>
<evidence type="ECO:0000259" key="8">
    <source>
        <dbReference type="PROSITE" id="PS50850"/>
    </source>
</evidence>
<feature type="transmembrane region" description="Helical" evidence="7">
    <location>
        <begin position="419"/>
        <end position="441"/>
    </location>
</feature>
<sequence>MHKYTETEMTADAMRTDAARMAAPAATARHARKAAIAGWIGSALEYYDFFIYGTVAALVFPRIFFPPGDIAAATLASMATFGVAYAARPLGSFLMGHYGDRLGRKVVMVGTLLLMGLSTFLVGCLPSFQSAGLLAPALLVVLRILQGISAAGEQAGANSMSFEHAPANRRGYYTSWTLSGTQGGQVLAPAVVLPLAALLSEDQLLSWGWRVPFWLSAVVVIVGFIVRARLEETPAFQSEASHGEVPAAPLKTLLTSYRKELFQVFFAALIASIGTTFAVFSLSFSRTMAHHVSTSTMLWTAVIANLIAVFIIPVYATLSDRIGRRPVFITGNILCAIGVAIFLWSITTGSDILVLATGVVLGGVVFSITNAVWPATYAERFPTQVRLSGMAIGTQFGFAVAGFAPLIETALIGKFGTAPWMLPAAFAAFVCLLSATSIYSMRETYNVPLERLGLRDGRAR</sequence>
<feature type="transmembrane region" description="Helical" evidence="7">
    <location>
        <begin position="46"/>
        <end position="64"/>
    </location>
</feature>
<dbReference type="InterPro" id="IPR036259">
    <property type="entry name" value="MFS_trans_sf"/>
</dbReference>
<keyword evidence="10" id="KW-1185">Reference proteome</keyword>
<keyword evidence="6 7" id="KW-0472">Membrane</keyword>
<dbReference type="EMBL" id="JAZHGA010000015">
    <property type="protein sequence ID" value="MEM5342210.1"/>
    <property type="molecule type" value="Genomic_DNA"/>
</dbReference>
<evidence type="ECO:0000313" key="10">
    <source>
        <dbReference type="Proteomes" id="UP001481677"/>
    </source>
</evidence>
<keyword evidence="3" id="KW-1003">Cell membrane</keyword>
<feature type="transmembrane region" description="Helical" evidence="7">
    <location>
        <begin position="296"/>
        <end position="315"/>
    </location>
</feature>
<dbReference type="InterPro" id="IPR011701">
    <property type="entry name" value="MFS"/>
</dbReference>
<evidence type="ECO:0000313" key="9">
    <source>
        <dbReference type="EMBL" id="MEM5342210.1"/>
    </source>
</evidence>
<gene>
    <name evidence="9" type="ORF">V4C56_21605</name>
</gene>
<feature type="transmembrane region" description="Helical" evidence="7">
    <location>
        <begin position="385"/>
        <end position="407"/>
    </location>
</feature>
<dbReference type="InterPro" id="IPR020846">
    <property type="entry name" value="MFS_dom"/>
</dbReference>
<evidence type="ECO:0000256" key="5">
    <source>
        <dbReference type="ARBA" id="ARBA00022989"/>
    </source>
</evidence>
<name>A0ABU9R578_9BURK</name>
<dbReference type="CDD" id="cd17369">
    <property type="entry name" value="MFS_ShiA_like"/>
    <property type="match status" value="1"/>
</dbReference>
<evidence type="ECO:0000256" key="3">
    <source>
        <dbReference type="ARBA" id="ARBA00022475"/>
    </source>
</evidence>